<dbReference type="RefSeq" id="XP_041157828.1">
    <property type="nucleotide sequence ID" value="XM_041311257.1"/>
</dbReference>
<evidence type="ECO:0000259" key="1">
    <source>
        <dbReference type="Pfam" id="PF09286"/>
    </source>
</evidence>
<comment type="caution">
    <text evidence="2">The sequence shown here is derived from an EMBL/GenBank/DDBJ whole genome shotgun (WGS) entry which is preliminary data.</text>
</comment>
<dbReference type="PANTHER" id="PTHR14218">
    <property type="entry name" value="PROTEASE S8 TRIPEPTIDYL PEPTIDASE I CLN2"/>
    <property type="match status" value="1"/>
</dbReference>
<dbReference type="InterPro" id="IPR015366">
    <property type="entry name" value="S53_propep"/>
</dbReference>
<dbReference type="EMBL" id="JABBWE010000046">
    <property type="protein sequence ID" value="KAG1790900.1"/>
    <property type="molecule type" value="Genomic_DNA"/>
</dbReference>
<dbReference type="PANTHER" id="PTHR14218:SF19">
    <property type="entry name" value="SERINE PROTEASE AORO, PUTATIVE (AFU_ORTHOLOGUE AFUA_6G10250)-RELATED"/>
    <property type="match status" value="1"/>
</dbReference>
<dbReference type="Proteomes" id="UP000719766">
    <property type="component" value="Unassembled WGS sequence"/>
</dbReference>
<keyword evidence="3" id="KW-1185">Reference proteome</keyword>
<feature type="domain" description="Peptidase S53 activation" evidence="1">
    <location>
        <begin position="59"/>
        <end position="126"/>
    </location>
</feature>
<name>A0A9P7AJR9_9AGAM</name>
<dbReference type="GO" id="GO:0008240">
    <property type="term" value="F:tripeptidyl-peptidase activity"/>
    <property type="evidence" value="ECO:0007669"/>
    <property type="project" value="TreeGrafter"/>
</dbReference>
<dbReference type="GO" id="GO:0006508">
    <property type="term" value="P:proteolysis"/>
    <property type="evidence" value="ECO:0007669"/>
    <property type="project" value="TreeGrafter"/>
</dbReference>
<dbReference type="GeneID" id="64605021"/>
<dbReference type="AlphaFoldDB" id="A0A9P7AJR9"/>
<reference evidence="2" key="1">
    <citation type="journal article" date="2020" name="New Phytol.">
        <title>Comparative genomics reveals dynamic genome evolution in host specialist ectomycorrhizal fungi.</title>
        <authorList>
            <person name="Lofgren L.A."/>
            <person name="Nguyen N.H."/>
            <person name="Vilgalys R."/>
            <person name="Ruytinx J."/>
            <person name="Liao H.L."/>
            <person name="Branco S."/>
            <person name="Kuo A."/>
            <person name="LaButti K."/>
            <person name="Lipzen A."/>
            <person name="Andreopoulos W."/>
            <person name="Pangilinan J."/>
            <person name="Riley R."/>
            <person name="Hundley H."/>
            <person name="Na H."/>
            <person name="Barry K."/>
            <person name="Grigoriev I.V."/>
            <person name="Stajich J.E."/>
            <person name="Kennedy P.G."/>
        </authorList>
    </citation>
    <scope>NUCLEOTIDE SEQUENCE</scope>
    <source>
        <strain evidence="2">S12</strain>
    </source>
</reference>
<evidence type="ECO:0000313" key="2">
    <source>
        <dbReference type="EMBL" id="KAG1790900.1"/>
    </source>
</evidence>
<dbReference type="OrthoDB" id="3260196at2759"/>
<proteinExistence type="predicted"/>
<dbReference type="InterPro" id="IPR050819">
    <property type="entry name" value="Tripeptidyl-peptidase_I"/>
</dbReference>
<dbReference type="Pfam" id="PF09286">
    <property type="entry name" value="Pro-kuma_activ"/>
    <property type="match status" value="1"/>
</dbReference>
<dbReference type="GO" id="GO:0004175">
    <property type="term" value="F:endopeptidase activity"/>
    <property type="evidence" value="ECO:0007669"/>
    <property type="project" value="TreeGrafter"/>
</dbReference>
<gene>
    <name evidence="2" type="ORF">HD556DRAFT_668971</name>
</gene>
<protein>
    <submittedName>
        <fullName evidence="2">Pro-kumamolisin, activation domain-containing protein</fullName>
    </submittedName>
</protein>
<organism evidence="2 3">
    <name type="scientific">Suillus plorans</name>
    <dbReference type="NCBI Taxonomy" id="116603"/>
    <lineage>
        <taxon>Eukaryota</taxon>
        <taxon>Fungi</taxon>
        <taxon>Dikarya</taxon>
        <taxon>Basidiomycota</taxon>
        <taxon>Agaricomycotina</taxon>
        <taxon>Agaricomycetes</taxon>
        <taxon>Agaricomycetidae</taxon>
        <taxon>Boletales</taxon>
        <taxon>Suillineae</taxon>
        <taxon>Suillaceae</taxon>
        <taxon>Suillus</taxon>
    </lineage>
</organism>
<dbReference type="CDD" id="cd11377">
    <property type="entry name" value="Pro-peptidase_S53"/>
    <property type="match status" value="1"/>
</dbReference>
<sequence>MNTQQITRIVTSIEHSDGQKMNVRQVIEISTSHHRKMTNQMTDLSPYNVHEERSAIPIGWSHTRRHESAATLPPRIALKQSNIESIDEYLYDVSHPKSANYDKHWTAGEIARKFSPSEESISAVRN</sequence>
<evidence type="ECO:0000313" key="3">
    <source>
        <dbReference type="Proteomes" id="UP000719766"/>
    </source>
</evidence>
<accession>A0A9P7AJR9</accession>
<dbReference type="SUPFAM" id="SSF54897">
    <property type="entry name" value="Protease propeptides/inhibitors"/>
    <property type="match status" value="1"/>
</dbReference>